<organism>
    <name type="scientific">Ixodes scapularis</name>
    <name type="common">Black-legged tick</name>
    <name type="synonym">Deer tick</name>
    <dbReference type="NCBI Taxonomy" id="6945"/>
    <lineage>
        <taxon>Eukaryota</taxon>
        <taxon>Metazoa</taxon>
        <taxon>Ecdysozoa</taxon>
        <taxon>Arthropoda</taxon>
        <taxon>Chelicerata</taxon>
        <taxon>Arachnida</taxon>
        <taxon>Acari</taxon>
        <taxon>Parasitiformes</taxon>
        <taxon>Ixodida</taxon>
        <taxon>Ixodoidea</taxon>
        <taxon>Ixodidae</taxon>
        <taxon>Ixodinae</taxon>
        <taxon>Ixodes</taxon>
    </lineage>
</organism>
<evidence type="ECO:0000313" key="2">
    <source>
        <dbReference type="EnsemblMetazoa" id="ISCW003010-PA"/>
    </source>
</evidence>
<dbReference type="VEuPathDB" id="VectorBase:ISCI003010"/>
<dbReference type="EMBL" id="DS661754">
    <property type="protein sequence ID" value="EEC03132.1"/>
    <property type="molecule type" value="Genomic_DNA"/>
</dbReference>
<dbReference type="VEuPathDB" id="VectorBase:ISCW003010"/>
<proteinExistence type="predicted"/>
<dbReference type="HOGENOM" id="CLU_2963320_0_0_1"/>
<dbReference type="EnsemblMetazoa" id="ISCW003010-RA">
    <property type="protein sequence ID" value="ISCW003010-PA"/>
    <property type="gene ID" value="ISCW003010"/>
</dbReference>
<dbReference type="InParanoid" id="B7P960"/>
<dbReference type="EMBL" id="ABJB010827065">
    <property type="status" value="NOT_ANNOTATED_CDS"/>
    <property type="molecule type" value="Genomic_DNA"/>
</dbReference>
<sequence length="59" mass="6782">MACSNKTRCFFFFPSRCAKVTRPLRRTFLGSFEAKRPSFRRTETIDGSAKYSAHVAEES</sequence>
<accession>B7P960</accession>
<dbReference type="AlphaFoldDB" id="B7P960"/>
<reference evidence="2" key="2">
    <citation type="submission" date="2020-05" db="UniProtKB">
        <authorList>
            <consortium name="EnsemblMetazoa"/>
        </authorList>
    </citation>
    <scope>IDENTIFICATION</scope>
    <source>
        <strain evidence="2">wikel</strain>
    </source>
</reference>
<dbReference type="Proteomes" id="UP000001555">
    <property type="component" value="Unassembled WGS sequence"/>
</dbReference>
<protein>
    <submittedName>
        <fullName evidence="1 2">Uncharacterized protein</fullName>
    </submittedName>
</protein>
<reference evidence="1 3" key="1">
    <citation type="submission" date="2008-03" db="EMBL/GenBank/DDBJ databases">
        <title>Annotation of Ixodes scapularis.</title>
        <authorList>
            <consortium name="Ixodes scapularis Genome Project Consortium"/>
            <person name="Caler E."/>
            <person name="Hannick L.I."/>
            <person name="Bidwell S."/>
            <person name="Joardar V."/>
            <person name="Thiagarajan M."/>
            <person name="Amedeo P."/>
            <person name="Galinsky K.J."/>
            <person name="Schobel S."/>
            <person name="Inman J."/>
            <person name="Hostetler J."/>
            <person name="Miller J."/>
            <person name="Hammond M."/>
            <person name="Megy K."/>
            <person name="Lawson D."/>
            <person name="Kodira C."/>
            <person name="Sutton G."/>
            <person name="Meyer J."/>
            <person name="Hill C.A."/>
            <person name="Birren B."/>
            <person name="Nene V."/>
            <person name="Collins F."/>
            <person name="Alarcon-Chaidez F."/>
            <person name="Wikel S."/>
            <person name="Strausberg R."/>
        </authorList>
    </citation>
    <scope>NUCLEOTIDE SEQUENCE [LARGE SCALE GENOMIC DNA]</scope>
    <source>
        <strain evidence="3">Wikel</strain>
        <strain evidence="1">Wikel colony</strain>
    </source>
</reference>
<keyword evidence="3" id="KW-1185">Reference proteome</keyword>
<dbReference type="PaxDb" id="6945-B7P960"/>
<name>B7P960_IXOSC</name>
<evidence type="ECO:0000313" key="1">
    <source>
        <dbReference type="EMBL" id="EEC03132.1"/>
    </source>
</evidence>
<evidence type="ECO:0000313" key="3">
    <source>
        <dbReference type="Proteomes" id="UP000001555"/>
    </source>
</evidence>
<gene>
    <name evidence="1" type="ORF">IscW_ISCW003010</name>
</gene>